<dbReference type="SMART" id="SM00437">
    <property type="entry name" value="TOP1Ac"/>
    <property type="match status" value="1"/>
</dbReference>
<feature type="compositionally biased region" description="Basic residues" evidence="7">
    <location>
        <begin position="539"/>
        <end position="549"/>
    </location>
</feature>
<dbReference type="PROSITE" id="PS50880">
    <property type="entry name" value="TOPRIM"/>
    <property type="match status" value="1"/>
</dbReference>
<feature type="region of interest" description="Disordered" evidence="7">
    <location>
        <begin position="502"/>
        <end position="593"/>
    </location>
</feature>
<dbReference type="GO" id="GO:0003917">
    <property type="term" value="F:DNA topoisomerase type I (single strand cut, ATP-independent) activity"/>
    <property type="evidence" value="ECO:0007669"/>
    <property type="project" value="UniProtKB-EC"/>
</dbReference>
<protein>
    <recommendedName>
        <fullName evidence="3">DNA topoisomerase</fullName>
        <ecNumber evidence="3">5.6.2.1</ecNumber>
    </recommendedName>
</protein>
<feature type="compositionally biased region" description="Polar residues" evidence="7">
    <location>
        <begin position="432"/>
        <end position="465"/>
    </location>
</feature>
<feature type="domain" description="Toprim" evidence="8">
    <location>
        <begin position="610"/>
        <end position="725"/>
    </location>
</feature>
<evidence type="ECO:0000313" key="11">
    <source>
        <dbReference type="Proteomes" id="UP001180020"/>
    </source>
</evidence>
<dbReference type="PRINTS" id="PR00417">
    <property type="entry name" value="PRTPISMRASEI"/>
</dbReference>
<dbReference type="EMBL" id="JAUJYO010000005">
    <property type="protein sequence ID" value="KAK1317615.1"/>
    <property type="molecule type" value="Genomic_DNA"/>
</dbReference>
<evidence type="ECO:0000259" key="9">
    <source>
        <dbReference type="PROSITE" id="PS52039"/>
    </source>
</evidence>
<dbReference type="SUPFAM" id="SSF56712">
    <property type="entry name" value="Prokaryotic type I DNA topoisomerase"/>
    <property type="match status" value="1"/>
</dbReference>
<keyword evidence="11" id="KW-1185">Reference proteome</keyword>
<dbReference type="InterPro" id="IPR003602">
    <property type="entry name" value="Topo_IA_DNA-bd_dom"/>
</dbReference>
<sequence length="1128" mass="124097">MALRLRRLFPSMLSRFPNMIQYRTVLNFTGCSLPYSASSKGGGYYGKLIQFGLRTVRDSYVSPVGGCGHRIFVHFPAKLGAGNNLGFHLQPREIVQRRLFSSKVGTYPHFEEGSSGVVGTQKSGSLKKKRRYGARKKGGADRGRSVIQNAVSAEPKVISQESKKGGEIIFQTGKEVADKGASEKNQHVAALVDCFTGVKSLTGYNVLSSTVKIRKSDPSWRLRSAAARKRGAAKMRKLTIRNVDSKKGGEIIFQPDKEVADKGASEKTQHVTALVDCFTGAKPVTGDSFLSSTVKKQKSDPSRRLRLVAARKRGAAKMRKLTIRNVDSTDPKGRGGQELKSGCDVVCGSGGTRLAMSKGKNAQTTKASLEQFVEAQPDIRKMDSAHIKKHEGREVKSGDQLSKIKNKKTRPAKRSIKKKRLSTGKEVEGKPSSGTTSSVTAEIEDSTTASRSSGPCTTSASSVKVKTNKKRLKARGKALASHKMDAAITSKSVSKNIKVQKDENRGEIISHSGKMATTNSKDMKTQIAKDSDTRNQSLKSKKQKKKNFRKSMSLVTAETKGSGTASQAKKPHTSNALLQRNEIRRPVLPVEGGTKDMKKKLMPLYPPLGKSVVVVESLTKAQLIQGYLGDMFEVLPSYGHVRDLAARSGSVRPDDDFSMVWEVPSSAWTPLKSIMVALNGAENLILASDPDREGEAIAWHITEMLRHQDSLLDNITVARVVFHEITETSIKNALMNPRDIDANLVNAHLARRALEYLIGFKISPLLWQKLPGCQMAGRVQSVALALVCEREMEIDRFKPEEYWTVNVEFQKEAVSSIKENPFSSKLMHLNPKKLEKLSIGSSAEVEAVKQRISLSEFRVIDTCTNQSKSCPPLPYITSTLQQDAGSILHFTVAQTMSLAQKLYEGVKLSENEATGLITYMRTDRPHVSKEAAHDILSFVSERYGMQYALKCPRTDFQKVTNSQESYEAIRPTNIRRLPSMLVGVLDNDCLKLYTLIWSRTMASQMESSITDMVQVDIGNLAGDIVFQSTSSKIGFLGHQAVSKDEETALIAADFSEGDSCEEAYSVLPSLRVNDQVYLGKVELMQHSTEPPVRYSEGSLVKKLEELGIGRPSTYASVIKVLQVICKCV</sequence>
<dbReference type="Gene3D" id="3.40.50.140">
    <property type="match status" value="1"/>
</dbReference>
<dbReference type="InterPro" id="IPR013824">
    <property type="entry name" value="Topo_IA_cen_sub1"/>
</dbReference>
<dbReference type="SMART" id="SM00436">
    <property type="entry name" value="TOP1Bc"/>
    <property type="match status" value="1"/>
</dbReference>
<dbReference type="InterPro" id="IPR003601">
    <property type="entry name" value="Topo_IA_2"/>
</dbReference>
<feature type="compositionally biased region" description="Basic and acidic residues" evidence="7">
    <location>
        <begin position="385"/>
        <end position="397"/>
    </location>
</feature>
<dbReference type="GO" id="GO:0003677">
    <property type="term" value="F:DNA binding"/>
    <property type="evidence" value="ECO:0007669"/>
    <property type="project" value="UniProtKB-KW"/>
</dbReference>
<dbReference type="Pfam" id="PF01751">
    <property type="entry name" value="Toprim"/>
    <property type="match status" value="1"/>
</dbReference>
<evidence type="ECO:0000256" key="4">
    <source>
        <dbReference type="ARBA" id="ARBA00023029"/>
    </source>
</evidence>
<organism evidence="10 11">
    <name type="scientific">Acorus calamus</name>
    <name type="common">Sweet flag</name>
    <dbReference type="NCBI Taxonomy" id="4465"/>
    <lineage>
        <taxon>Eukaryota</taxon>
        <taxon>Viridiplantae</taxon>
        <taxon>Streptophyta</taxon>
        <taxon>Embryophyta</taxon>
        <taxon>Tracheophyta</taxon>
        <taxon>Spermatophyta</taxon>
        <taxon>Magnoliopsida</taxon>
        <taxon>Liliopsida</taxon>
        <taxon>Acoraceae</taxon>
        <taxon>Acorus</taxon>
    </lineage>
</organism>
<evidence type="ECO:0000259" key="8">
    <source>
        <dbReference type="PROSITE" id="PS50880"/>
    </source>
</evidence>
<evidence type="ECO:0000256" key="5">
    <source>
        <dbReference type="ARBA" id="ARBA00023125"/>
    </source>
</evidence>
<evidence type="ECO:0000313" key="10">
    <source>
        <dbReference type="EMBL" id="KAK1317615.1"/>
    </source>
</evidence>
<feature type="compositionally biased region" description="Basic and acidic residues" evidence="7">
    <location>
        <begin position="521"/>
        <end position="533"/>
    </location>
</feature>
<dbReference type="InterPro" id="IPR005733">
    <property type="entry name" value="TopoI_bac-type"/>
</dbReference>
<dbReference type="InterPro" id="IPR013826">
    <property type="entry name" value="Topo_IA_cen_sub3"/>
</dbReference>
<dbReference type="InterPro" id="IPR023405">
    <property type="entry name" value="Topo_IA_core_domain"/>
</dbReference>
<evidence type="ECO:0000256" key="7">
    <source>
        <dbReference type="SAM" id="MobiDB-lite"/>
    </source>
</evidence>
<dbReference type="InterPro" id="IPR006171">
    <property type="entry name" value="TOPRIM_dom"/>
</dbReference>
<dbReference type="EC" id="5.6.2.1" evidence="3"/>
<dbReference type="SMART" id="SM00493">
    <property type="entry name" value="TOPRIM"/>
    <property type="match status" value="1"/>
</dbReference>
<dbReference type="NCBIfam" id="TIGR01051">
    <property type="entry name" value="topA_bact"/>
    <property type="match status" value="1"/>
</dbReference>
<evidence type="ECO:0000256" key="6">
    <source>
        <dbReference type="ARBA" id="ARBA00023235"/>
    </source>
</evidence>
<dbReference type="InterPro" id="IPR013497">
    <property type="entry name" value="Topo_IA_cen"/>
</dbReference>
<dbReference type="CDD" id="cd00186">
    <property type="entry name" value="TOP1Ac"/>
    <property type="match status" value="1"/>
</dbReference>
<dbReference type="Gene3D" id="2.70.20.10">
    <property type="entry name" value="Topoisomerase I, domain 3"/>
    <property type="match status" value="1"/>
</dbReference>
<dbReference type="InterPro" id="IPR023406">
    <property type="entry name" value="Topo_IA_AS"/>
</dbReference>
<dbReference type="InterPro" id="IPR000380">
    <property type="entry name" value="Topo_IA"/>
</dbReference>
<accession>A0AAV9EV32</accession>
<name>A0AAV9EV32_ACOCL</name>
<dbReference type="AlphaFoldDB" id="A0AAV9EV32"/>
<dbReference type="Pfam" id="PF01131">
    <property type="entry name" value="Topoisom_bac"/>
    <property type="match status" value="1"/>
</dbReference>
<keyword evidence="6" id="KW-0413">Isomerase</keyword>
<dbReference type="Proteomes" id="UP001180020">
    <property type="component" value="Unassembled WGS sequence"/>
</dbReference>
<feature type="region of interest" description="Disordered" evidence="7">
    <location>
        <begin position="114"/>
        <end position="143"/>
    </location>
</feature>
<gene>
    <name evidence="10" type="ORF">QJS10_CPA05g02062</name>
</gene>
<evidence type="ECO:0000256" key="3">
    <source>
        <dbReference type="ARBA" id="ARBA00012891"/>
    </source>
</evidence>
<comment type="catalytic activity">
    <reaction evidence="1">
        <text>ATP-independent breakage of single-stranded DNA, followed by passage and rejoining.</text>
        <dbReference type="EC" id="5.6.2.1"/>
    </reaction>
</comment>
<feature type="region of interest" description="Disordered" evidence="7">
    <location>
        <begin position="385"/>
        <end position="487"/>
    </location>
</feature>
<dbReference type="CDD" id="cd03363">
    <property type="entry name" value="TOPRIM_TopoIA_TopoI"/>
    <property type="match status" value="1"/>
</dbReference>
<feature type="compositionally biased region" description="Polar residues" evidence="7">
    <location>
        <begin position="554"/>
        <end position="578"/>
    </location>
</feature>
<reference evidence="10" key="1">
    <citation type="journal article" date="2023" name="Nat. Commun.">
        <title>Diploid and tetraploid genomes of Acorus and the evolution of monocots.</title>
        <authorList>
            <person name="Ma L."/>
            <person name="Liu K.W."/>
            <person name="Li Z."/>
            <person name="Hsiao Y.Y."/>
            <person name="Qi Y."/>
            <person name="Fu T."/>
            <person name="Tang G.D."/>
            <person name="Zhang D."/>
            <person name="Sun W.H."/>
            <person name="Liu D.K."/>
            <person name="Li Y."/>
            <person name="Chen G.Z."/>
            <person name="Liu X.D."/>
            <person name="Liao X.Y."/>
            <person name="Jiang Y.T."/>
            <person name="Yu X."/>
            <person name="Hao Y."/>
            <person name="Huang J."/>
            <person name="Zhao X.W."/>
            <person name="Ke S."/>
            <person name="Chen Y.Y."/>
            <person name="Wu W.L."/>
            <person name="Hsu J.L."/>
            <person name="Lin Y.F."/>
            <person name="Huang M.D."/>
            <person name="Li C.Y."/>
            <person name="Huang L."/>
            <person name="Wang Z.W."/>
            <person name="Zhao X."/>
            <person name="Zhong W.Y."/>
            <person name="Peng D.H."/>
            <person name="Ahmad S."/>
            <person name="Lan S."/>
            <person name="Zhang J.S."/>
            <person name="Tsai W.C."/>
            <person name="Van de Peer Y."/>
            <person name="Liu Z.J."/>
        </authorList>
    </citation>
    <scope>NUCLEOTIDE SEQUENCE</scope>
    <source>
        <strain evidence="10">CP</strain>
    </source>
</reference>
<comment type="similarity">
    <text evidence="2">Belongs to the type IA topoisomerase family.</text>
</comment>
<reference evidence="10" key="2">
    <citation type="submission" date="2023-06" db="EMBL/GenBank/DDBJ databases">
        <authorList>
            <person name="Ma L."/>
            <person name="Liu K.-W."/>
            <person name="Li Z."/>
            <person name="Hsiao Y.-Y."/>
            <person name="Qi Y."/>
            <person name="Fu T."/>
            <person name="Tang G."/>
            <person name="Zhang D."/>
            <person name="Sun W.-H."/>
            <person name="Liu D.-K."/>
            <person name="Li Y."/>
            <person name="Chen G.-Z."/>
            <person name="Liu X.-D."/>
            <person name="Liao X.-Y."/>
            <person name="Jiang Y.-T."/>
            <person name="Yu X."/>
            <person name="Hao Y."/>
            <person name="Huang J."/>
            <person name="Zhao X.-W."/>
            <person name="Ke S."/>
            <person name="Chen Y.-Y."/>
            <person name="Wu W.-L."/>
            <person name="Hsu J.-L."/>
            <person name="Lin Y.-F."/>
            <person name="Huang M.-D."/>
            <person name="Li C.-Y."/>
            <person name="Huang L."/>
            <person name="Wang Z.-W."/>
            <person name="Zhao X."/>
            <person name="Zhong W.-Y."/>
            <person name="Peng D.-H."/>
            <person name="Ahmad S."/>
            <person name="Lan S."/>
            <person name="Zhang J.-S."/>
            <person name="Tsai W.-C."/>
            <person name="Van De Peer Y."/>
            <person name="Liu Z.-J."/>
        </authorList>
    </citation>
    <scope>NUCLEOTIDE SEQUENCE</scope>
    <source>
        <strain evidence="10">CP</strain>
        <tissue evidence="10">Leaves</tissue>
    </source>
</reference>
<evidence type="ECO:0000256" key="2">
    <source>
        <dbReference type="ARBA" id="ARBA00009446"/>
    </source>
</evidence>
<dbReference type="GO" id="GO:0006265">
    <property type="term" value="P:DNA topological change"/>
    <property type="evidence" value="ECO:0007669"/>
    <property type="project" value="InterPro"/>
</dbReference>
<dbReference type="InterPro" id="IPR034149">
    <property type="entry name" value="TOPRIM_TopoI"/>
</dbReference>
<keyword evidence="4" id="KW-0799">Topoisomerase</keyword>
<comment type="caution">
    <text evidence="10">The sequence shown here is derived from an EMBL/GenBank/DDBJ whole genome shotgun (WGS) entry which is preliminary data.</text>
</comment>
<proteinExistence type="inferred from homology"/>
<evidence type="ECO:0000256" key="1">
    <source>
        <dbReference type="ARBA" id="ARBA00000213"/>
    </source>
</evidence>
<dbReference type="Gene3D" id="1.10.460.10">
    <property type="entry name" value="Topoisomerase I, domain 2"/>
    <property type="match status" value="1"/>
</dbReference>
<feature type="compositionally biased region" description="Basic residues" evidence="7">
    <location>
        <begin position="125"/>
        <end position="137"/>
    </location>
</feature>
<dbReference type="PROSITE" id="PS52039">
    <property type="entry name" value="TOPO_IA_2"/>
    <property type="match status" value="1"/>
</dbReference>
<dbReference type="InterPro" id="IPR013825">
    <property type="entry name" value="Topo_IA_cen_sub2"/>
</dbReference>
<keyword evidence="5" id="KW-0238">DNA-binding</keyword>
<dbReference type="PROSITE" id="PS00396">
    <property type="entry name" value="TOPO_IA_1"/>
    <property type="match status" value="1"/>
</dbReference>
<dbReference type="Gene3D" id="1.10.290.10">
    <property type="entry name" value="Topoisomerase I, domain 4"/>
    <property type="match status" value="1"/>
</dbReference>
<feature type="compositionally biased region" description="Basic residues" evidence="7">
    <location>
        <begin position="404"/>
        <end position="422"/>
    </location>
</feature>
<dbReference type="PANTHER" id="PTHR42785:SF1">
    <property type="entry name" value="DNA TOPOISOMERASE"/>
    <property type="match status" value="1"/>
</dbReference>
<feature type="compositionally biased region" description="Basic residues" evidence="7">
    <location>
        <begin position="466"/>
        <end position="476"/>
    </location>
</feature>
<feature type="domain" description="Topo IA-type catalytic" evidence="9">
    <location>
        <begin position="741"/>
        <end position="1128"/>
    </location>
</feature>
<dbReference type="PANTHER" id="PTHR42785">
    <property type="entry name" value="DNA TOPOISOMERASE, TYPE IA, CORE"/>
    <property type="match status" value="1"/>
</dbReference>